<gene>
    <name evidence="2" type="ORF">EC835_101521</name>
</gene>
<dbReference type="AlphaFoldDB" id="A0A4R3NT05"/>
<accession>A0A4R3NT05</accession>
<dbReference type="Proteomes" id="UP000295055">
    <property type="component" value="Unassembled WGS sequence"/>
</dbReference>
<keyword evidence="1" id="KW-1133">Transmembrane helix</keyword>
<keyword evidence="1" id="KW-0472">Membrane</keyword>
<keyword evidence="1" id="KW-0812">Transmembrane</keyword>
<evidence type="ECO:0000313" key="2">
    <source>
        <dbReference type="EMBL" id="TCT38511.1"/>
    </source>
</evidence>
<name>A0A4R3NT05_9GAMM</name>
<feature type="transmembrane region" description="Helical" evidence="1">
    <location>
        <begin position="6"/>
        <end position="30"/>
    </location>
</feature>
<dbReference type="RefSeq" id="WP_132494773.1">
    <property type="nucleotide sequence ID" value="NZ_SMAS01000001.1"/>
</dbReference>
<dbReference type="OrthoDB" id="6465265at2"/>
<dbReference type="EMBL" id="SMAS01000001">
    <property type="protein sequence ID" value="TCT38511.1"/>
    <property type="molecule type" value="Genomic_DNA"/>
</dbReference>
<protein>
    <submittedName>
        <fullName evidence="2">Uncharacterized protein</fullName>
    </submittedName>
</protein>
<evidence type="ECO:0000313" key="3">
    <source>
        <dbReference type="Proteomes" id="UP000295055"/>
    </source>
</evidence>
<evidence type="ECO:0000256" key="1">
    <source>
        <dbReference type="SAM" id="Phobius"/>
    </source>
</evidence>
<comment type="caution">
    <text evidence="2">The sequence shown here is derived from an EMBL/GenBank/DDBJ whole genome shotgun (WGS) entry which is preliminary data.</text>
</comment>
<reference evidence="2 3" key="1">
    <citation type="submission" date="2019-03" db="EMBL/GenBank/DDBJ databases">
        <title>Genomic analyses of the natural microbiome of Caenorhabditis elegans.</title>
        <authorList>
            <person name="Samuel B."/>
        </authorList>
    </citation>
    <scope>NUCLEOTIDE SEQUENCE [LARGE SCALE GENOMIC DNA]</scope>
    <source>
        <strain evidence="2 3">JUb102</strain>
    </source>
</reference>
<organism evidence="2 3">
    <name type="scientific">Providencia alcalifaciens</name>
    <dbReference type="NCBI Taxonomy" id="126385"/>
    <lineage>
        <taxon>Bacteria</taxon>
        <taxon>Pseudomonadati</taxon>
        <taxon>Pseudomonadota</taxon>
        <taxon>Gammaproteobacteria</taxon>
        <taxon>Enterobacterales</taxon>
        <taxon>Morganellaceae</taxon>
        <taxon>Providencia</taxon>
    </lineage>
</organism>
<sequence length="139" mass="15388">MKKYLLSISIAANAVLLVALIAVAVMLFNLKAKVDNAIQQVKDGEYIELAKENILPDSLKSLSKIDVTDKPCDYFYQNVDVFIEYLKDNPDIAGADIYANQIAALKRKIEKAPSVFQDKACEKGISGLNFMIETISPTE</sequence>
<proteinExistence type="predicted"/>